<evidence type="ECO:0000313" key="1">
    <source>
        <dbReference type="EMBL" id="KAJ7021180.1"/>
    </source>
</evidence>
<proteinExistence type="predicted"/>
<dbReference type="EMBL" id="JARJCM010000240">
    <property type="protein sequence ID" value="KAJ7021180.1"/>
    <property type="molecule type" value="Genomic_DNA"/>
</dbReference>
<comment type="caution">
    <text evidence="1">The sequence shown here is derived from an EMBL/GenBank/DDBJ whole genome shotgun (WGS) entry which is preliminary data.</text>
</comment>
<dbReference type="Proteomes" id="UP001218188">
    <property type="component" value="Unassembled WGS sequence"/>
</dbReference>
<organism evidence="1 2">
    <name type="scientific">Mycena alexandri</name>
    <dbReference type="NCBI Taxonomy" id="1745969"/>
    <lineage>
        <taxon>Eukaryota</taxon>
        <taxon>Fungi</taxon>
        <taxon>Dikarya</taxon>
        <taxon>Basidiomycota</taxon>
        <taxon>Agaricomycotina</taxon>
        <taxon>Agaricomycetes</taxon>
        <taxon>Agaricomycetidae</taxon>
        <taxon>Agaricales</taxon>
        <taxon>Marasmiineae</taxon>
        <taxon>Mycenaceae</taxon>
        <taxon>Mycena</taxon>
    </lineage>
</organism>
<reference evidence="1" key="1">
    <citation type="submission" date="2023-03" db="EMBL/GenBank/DDBJ databases">
        <title>Massive genome expansion in bonnet fungi (Mycena s.s.) driven by repeated elements and novel gene families across ecological guilds.</title>
        <authorList>
            <consortium name="Lawrence Berkeley National Laboratory"/>
            <person name="Harder C.B."/>
            <person name="Miyauchi S."/>
            <person name="Viragh M."/>
            <person name="Kuo A."/>
            <person name="Thoen E."/>
            <person name="Andreopoulos B."/>
            <person name="Lu D."/>
            <person name="Skrede I."/>
            <person name="Drula E."/>
            <person name="Henrissat B."/>
            <person name="Morin E."/>
            <person name="Kohler A."/>
            <person name="Barry K."/>
            <person name="LaButti K."/>
            <person name="Morin E."/>
            <person name="Salamov A."/>
            <person name="Lipzen A."/>
            <person name="Mereny Z."/>
            <person name="Hegedus B."/>
            <person name="Baldrian P."/>
            <person name="Stursova M."/>
            <person name="Weitz H."/>
            <person name="Taylor A."/>
            <person name="Grigoriev I.V."/>
            <person name="Nagy L.G."/>
            <person name="Martin F."/>
            <person name="Kauserud H."/>
        </authorList>
    </citation>
    <scope>NUCLEOTIDE SEQUENCE</scope>
    <source>
        <strain evidence="1">CBHHK200</strain>
    </source>
</reference>
<keyword evidence="2" id="KW-1185">Reference proteome</keyword>
<dbReference type="AlphaFoldDB" id="A0AAD6S5F6"/>
<sequence>MSPSSRRQHLHSLRSLCRLPVLLHIHSPKKVLGIVRKFVDRTLDRRLPREGREEGIVGFPASSETLQVVRGGVQIIVFAGGLERDTGIGDVGHKRERADGAGDFCNTLDEEFHHAEIVPHWIDVDKVATVPIFPVARKDVEVEIGTIRLGKTLAFAASLLLIRRLVRCASLRHRRYGGQRAGANSGPKVKCEQVNSRVRVKQHLE</sequence>
<protein>
    <submittedName>
        <fullName evidence="1">Uncharacterized protein</fullName>
    </submittedName>
</protein>
<name>A0AAD6S5F6_9AGAR</name>
<evidence type="ECO:0000313" key="2">
    <source>
        <dbReference type="Proteomes" id="UP001218188"/>
    </source>
</evidence>
<gene>
    <name evidence="1" type="ORF">C8F04DRAFT_1141810</name>
</gene>
<accession>A0AAD6S5F6</accession>